<dbReference type="HOGENOM" id="CLU_3051457_0_0_1"/>
<sequence length="54" mass="6533">MKEKARLCKLQLQKEKRVERERLREERRKVAAAKLAEKQHQKLLNNARKVIQLP</sequence>
<gene>
    <name evidence="1" type="ORF">PTRG_06940</name>
</gene>
<dbReference type="Proteomes" id="UP000001471">
    <property type="component" value="Unassembled WGS sequence"/>
</dbReference>
<proteinExistence type="predicted"/>
<protein>
    <submittedName>
        <fullName evidence="1">Uncharacterized protein</fullName>
    </submittedName>
</protein>
<reference evidence="2" key="1">
    <citation type="journal article" date="2013" name="G3 (Bethesda)">
        <title>Comparative genomics of a plant-pathogenic fungus, Pyrenophora tritici-repentis, reveals transduplication and the impact of repeat elements on pathogenicity and population divergence.</title>
        <authorList>
            <person name="Manning V.A."/>
            <person name="Pandelova I."/>
            <person name="Dhillon B."/>
            <person name="Wilhelm L.J."/>
            <person name="Goodwin S.B."/>
            <person name="Berlin A.M."/>
            <person name="Figueroa M."/>
            <person name="Freitag M."/>
            <person name="Hane J.K."/>
            <person name="Henrissat B."/>
            <person name="Holman W.H."/>
            <person name="Kodira C.D."/>
            <person name="Martin J."/>
            <person name="Oliver R.P."/>
            <person name="Robbertse B."/>
            <person name="Schackwitz W."/>
            <person name="Schwartz D.C."/>
            <person name="Spatafora J.W."/>
            <person name="Turgeon B.G."/>
            <person name="Yandava C."/>
            <person name="Young S."/>
            <person name="Zhou S."/>
            <person name="Zeng Q."/>
            <person name="Grigoriev I.V."/>
            <person name="Ma L.-J."/>
            <person name="Ciuffetti L.M."/>
        </authorList>
    </citation>
    <scope>NUCLEOTIDE SEQUENCE [LARGE SCALE GENOMIC DNA]</scope>
    <source>
        <strain evidence="2">Pt-1C-BFP</strain>
    </source>
</reference>
<dbReference type="EMBL" id="DS231621">
    <property type="protein sequence ID" value="EDU49860.1"/>
    <property type="molecule type" value="Genomic_DNA"/>
</dbReference>
<dbReference type="InParanoid" id="B2WBC8"/>
<accession>B2WBC8</accession>
<evidence type="ECO:0000313" key="2">
    <source>
        <dbReference type="Proteomes" id="UP000001471"/>
    </source>
</evidence>
<organism evidence="1 2">
    <name type="scientific">Pyrenophora tritici-repentis (strain Pt-1C-BFP)</name>
    <name type="common">Wheat tan spot fungus</name>
    <name type="synonym">Drechslera tritici-repentis</name>
    <dbReference type="NCBI Taxonomy" id="426418"/>
    <lineage>
        <taxon>Eukaryota</taxon>
        <taxon>Fungi</taxon>
        <taxon>Dikarya</taxon>
        <taxon>Ascomycota</taxon>
        <taxon>Pezizomycotina</taxon>
        <taxon>Dothideomycetes</taxon>
        <taxon>Pleosporomycetidae</taxon>
        <taxon>Pleosporales</taxon>
        <taxon>Pleosporineae</taxon>
        <taxon>Pleosporaceae</taxon>
        <taxon>Pyrenophora</taxon>
    </lineage>
</organism>
<evidence type="ECO:0000313" key="1">
    <source>
        <dbReference type="EMBL" id="EDU49860.1"/>
    </source>
</evidence>
<dbReference type="AlphaFoldDB" id="B2WBC8"/>
<name>B2WBC8_PYRTR</name>